<sequence length="400" mass="45430">MSFFKKFSLSLFSGRSENSDEPPSAAKTKLIPKLVTNPLPRNAPSSVNSTHIKSDALTTLVSSDLIVDIAKIPCFKTTNFISDKLQFEFDEPSLHGKLFIGSQYGWLTVLDQHSEPTLLNPWTGELISLPSVTTLPKVRPRHSVNGDICSYFSHTHHRTEYPFDDCAVDGYDVTFKKVLVSTNPSISSSNFFAAALVGGCQSLVISRPGESRWNLLREKEWYMDIMFRQNGKLICLTYEGAIHEVELKDDNFAITEMTAPFIKETIEFNMYLAEDCAGRVHIIYRTYEFETGPETSEVKVFRLAESKWEHVKNLDGQTFFVGTNASISLAKQDICGEIKADTIYFTEEWWDLVGPRDDIDWPRDICSYSLMSDSIEPCCPDEHRQCLWPSPVWIHLPNHT</sequence>
<evidence type="ECO:0000313" key="3">
    <source>
        <dbReference type="Proteomes" id="UP001210211"/>
    </source>
</evidence>
<evidence type="ECO:0000313" key="2">
    <source>
        <dbReference type="EMBL" id="KAJ3703819.1"/>
    </source>
</evidence>
<evidence type="ECO:0000259" key="1">
    <source>
        <dbReference type="Pfam" id="PF03478"/>
    </source>
</evidence>
<dbReference type="PANTHER" id="PTHR44586:SF25">
    <property type="entry name" value="(WILD MALAYSIAN BANANA) HYPOTHETICAL PROTEIN"/>
    <property type="match status" value="1"/>
</dbReference>
<comment type="caution">
    <text evidence="2">The sequence shown here is derived from an EMBL/GenBank/DDBJ whole genome shotgun (WGS) entry which is preliminary data.</text>
</comment>
<dbReference type="InterPro" id="IPR005174">
    <property type="entry name" value="KIB1-4_b-propeller"/>
</dbReference>
<dbReference type="AlphaFoldDB" id="A0AAD5ZTM8"/>
<feature type="domain" description="KIB1-4 beta-propeller" evidence="1">
    <location>
        <begin position="88"/>
        <end position="368"/>
    </location>
</feature>
<accession>A0AAD5ZTM8</accession>
<organism evidence="2 3">
    <name type="scientific">Rhynchospora tenuis</name>
    <dbReference type="NCBI Taxonomy" id="198213"/>
    <lineage>
        <taxon>Eukaryota</taxon>
        <taxon>Viridiplantae</taxon>
        <taxon>Streptophyta</taxon>
        <taxon>Embryophyta</taxon>
        <taxon>Tracheophyta</taxon>
        <taxon>Spermatophyta</taxon>
        <taxon>Magnoliopsida</taxon>
        <taxon>Liliopsida</taxon>
        <taxon>Poales</taxon>
        <taxon>Cyperaceae</taxon>
        <taxon>Cyperoideae</taxon>
        <taxon>Rhynchosporeae</taxon>
        <taxon>Rhynchospora</taxon>
    </lineage>
</organism>
<protein>
    <recommendedName>
        <fullName evidence="1">KIB1-4 beta-propeller domain-containing protein</fullName>
    </recommendedName>
</protein>
<reference evidence="2 3" key="1">
    <citation type="journal article" date="2022" name="Cell">
        <title>Repeat-based holocentromeres influence genome architecture and karyotype evolution.</title>
        <authorList>
            <person name="Hofstatter P.G."/>
            <person name="Thangavel G."/>
            <person name="Lux T."/>
            <person name="Neumann P."/>
            <person name="Vondrak T."/>
            <person name="Novak P."/>
            <person name="Zhang M."/>
            <person name="Costa L."/>
            <person name="Castellani M."/>
            <person name="Scott A."/>
            <person name="Toegelov H."/>
            <person name="Fuchs J."/>
            <person name="Mata-Sucre Y."/>
            <person name="Dias Y."/>
            <person name="Vanzela A.L.L."/>
            <person name="Huettel B."/>
            <person name="Almeida C.C.S."/>
            <person name="Simkova H."/>
            <person name="Souza G."/>
            <person name="Pedrosa-Harand A."/>
            <person name="Macas J."/>
            <person name="Mayer K.F.X."/>
            <person name="Houben A."/>
            <person name="Marques A."/>
        </authorList>
    </citation>
    <scope>NUCLEOTIDE SEQUENCE [LARGE SCALE GENOMIC DNA]</scope>
    <source>
        <strain evidence="2">RhyTen1mFocal</strain>
    </source>
</reference>
<proteinExistence type="predicted"/>
<gene>
    <name evidence="2" type="ORF">LUZ61_007524</name>
</gene>
<dbReference type="PANTHER" id="PTHR44586">
    <property type="entry name" value="F-BOX DOMAIN CONTAINING PROTEIN, EXPRESSED"/>
    <property type="match status" value="1"/>
</dbReference>
<dbReference type="Pfam" id="PF03478">
    <property type="entry name" value="Beta-prop_KIB1-4"/>
    <property type="match status" value="1"/>
</dbReference>
<dbReference type="EMBL" id="JAMRDG010000001">
    <property type="protein sequence ID" value="KAJ3703819.1"/>
    <property type="molecule type" value="Genomic_DNA"/>
</dbReference>
<name>A0AAD5ZTM8_9POAL</name>
<keyword evidence="3" id="KW-1185">Reference proteome</keyword>
<dbReference type="Proteomes" id="UP001210211">
    <property type="component" value="Unassembled WGS sequence"/>
</dbReference>